<dbReference type="SUPFAM" id="SSF51735">
    <property type="entry name" value="NAD(P)-binding Rossmann-fold domains"/>
    <property type="match status" value="1"/>
</dbReference>
<keyword evidence="3" id="KW-1185">Reference proteome</keyword>
<dbReference type="eggNOG" id="COG0702">
    <property type="taxonomic scope" value="Bacteria"/>
</dbReference>
<feature type="domain" description="NAD(P)-binding" evidence="1">
    <location>
        <begin position="12"/>
        <end position="174"/>
    </location>
</feature>
<proteinExistence type="predicted"/>
<dbReference type="InterPro" id="IPR051604">
    <property type="entry name" value="Ergot_Alk_Oxidoreductase"/>
</dbReference>
<dbReference type="STRING" id="469383.Cwoe_5735"/>
<dbReference type="Gene3D" id="3.90.25.10">
    <property type="entry name" value="UDP-galactose 4-epimerase, domain 1"/>
    <property type="match status" value="1"/>
</dbReference>
<reference evidence="2 3" key="1">
    <citation type="journal article" date="2010" name="Stand. Genomic Sci.">
        <title>Complete genome sequence of Conexibacter woesei type strain (ID131577).</title>
        <authorList>
            <person name="Pukall R."/>
            <person name="Lapidus A."/>
            <person name="Glavina Del Rio T."/>
            <person name="Copeland A."/>
            <person name="Tice H."/>
            <person name="Cheng J.-F."/>
            <person name="Lucas S."/>
            <person name="Chen F."/>
            <person name="Nolan M."/>
            <person name="Bruce D."/>
            <person name="Goodwin L."/>
            <person name="Pitluck S."/>
            <person name="Mavromatis K."/>
            <person name="Ivanova N."/>
            <person name="Ovchinnikova G."/>
            <person name="Pati A."/>
            <person name="Chen A."/>
            <person name="Palaniappan K."/>
            <person name="Land M."/>
            <person name="Hauser L."/>
            <person name="Chang Y.-J."/>
            <person name="Jeffries C.D."/>
            <person name="Chain P."/>
            <person name="Meincke L."/>
            <person name="Sims D."/>
            <person name="Brettin T."/>
            <person name="Detter J.C."/>
            <person name="Rohde M."/>
            <person name="Goeker M."/>
            <person name="Bristow J."/>
            <person name="Eisen J.A."/>
            <person name="Markowitz V."/>
            <person name="Kyrpides N.C."/>
            <person name="Klenk H.-P."/>
            <person name="Hugenholtz P."/>
        </authorList>
    </citation>
    <scope>NUCLEOTIDE SEQUENCE [LARGE SCALE GENOMIC DNA]</scope>
    <source>
        <strain evidence="3">DSM 14684 / CIP 108061 / JCM 11494 / NBRC 100937 / ID131577</strain>
    </source>
</reference>
<evidence type="ECO:0000313" key="2">
    <source>
        <dbReference type="EMBL" id="ADB54136.1"/>
    </source>
</evidence>
<dbReference type="InterPro" id="IPR036291">
    <property type="entry name" value="NAD(P)-bd_dom_sf"/>
</dbReference>
<dbReference type="PANTHER" id="PTHR43162:SF1">
    <property type="entry name" value="PRESTALK A DIFFERENTIATION PROTEIN A"/>
    <property type="match status" value="1"/>
</dbReference>
<dbReference type="AlphaFoldDB" id="D3F1V5"/>
<dbReference type="KEGG" id="cwo:Cwoe_5735"/>
<sequence length="279" mass="29359">MTSNRRSILVLGATGKTGSRVVSQLRQHDVEVRAASRNGATRFDWGDEGTWAPALDGAGAAYVVVPEEVDGAERVSAFGALAAARGVERLVLLSARDWANSGGEAELASERAVQGAGTAWTILRPTWFAQNFSEAPWLRDPVLGGEVVLSTGQGLEPFIDADDIAAVAVAALTEDGHAGETYELSGPRLLTFGDAVAEIAAASGRDVRYVPVDQAAFAAYAAEHGAPPETIEVLNALYGWIAEGREAHLSDGVQRALGREPRDFSDYVKAAAASGAWRD</sequence>
<evidence type="ECO:0000313" key="3">
    <source>
        <dbReference type="Proteomes" id="UP000008229"/>
    </source>
</evidence>
<protein>
    <submittedName>
        <fullName evidence="2">NmrA family protein</fullName>
    </submittedName>
</protein>
<dbReference type="Gene3D" id="3.40.50.720">
    <property type="entry name" value="NAD(P)-binding Rossmann-like Domain"/>
    <property type="match status" value="1"/>
</dbReference>
<dbReference type="Proteomes" id="UP000008229">
    <property type="component" value="Chromosome"/>
</dbReference>
<accession>D3F1V5</accession>
<dbReference type="Pfam" id="PF13460">
    <property type="entry name" value="NAD_binding_10"/>
    <property type="match status" value="1"/>
</dbReference>
<dbReference type="InterPro" id="IPR016040">
    <property type="entry name" value="NAD(P)-bd_dom"/>
</dbReference>
<organism evidence="2 3">
    <name type="scientific">Conexibacter woesei (strain DSM 14684 / CCUG 47730 / CIP 108061 / JCM 11494 / NBRC 100937 / ID131577)</name>
    <dbReference type="NCBI Taxonomy" id="469383"/>
    <lineage>
        <taxon>Bacteria</taxon>
        <taxon>Bacillati</taxon>
        <taxon>Actinomycetota</taxon>
        <taxon>Thermoleophilia</taxon>
        <taxon>Solirubrobacterales</taxon>
        <taxon>Conexibacteraceae</taxon>
        <taxon>Conexibacter</taxon>
    </lineage>
</organism>
<reference evidence="3" key="2">
    <citation type="submission" date="2010-01" db="EMBL/GenBank/DDBJ databases">
        <title>The complete genome of Conexibacter woesei DSM 14684.</title>
        <authorList>
            <consortium name="US DOE Joint Genome Institute (JGI-PGF)"/>
            <person name="Lucas S."/>
            <person name="Copeland A."/>
            <person name="Lapidus A."/>
            <person name="Glavina del Rio T."/>
            <person name="Dalin E."/>
            <person name="Tice H."/>
            <person name="Bruce D."/>
            <person name="Goodwin L."/>
            <person name="Pitluck S."/>
            <person name="Kyrpides N."/>
            <person name="Mavromatis K."/>
            <person name="Ivanova N."/>
            <person name="Mikhailova N."/>
            <person name="Chertkov O."/>
            <person name="Brettin T."/>
            <person name="Detter J.C."/>
            <person name="Han C."/>
            <person name="Larimer F."/>
            <person name="Land M."/>
            <person name="Hauser L."/>
            <person name="Markowitz V."/>
            <person name="Cheng J.-F."/>
            <person name="Hugenholtz P."/>
            <person name="Woyke T."/>
            <person name="Wu D."/>
            <person name="Pukall R."/>
            <person name="Steenblock K."/>
            <person name="Schneider S."/>
            <person name="Klenk H.-P."/>
            <person name="Eisen J.A."/>
        </authorList>
    </citation>
    <scope>NUCLEOTIDE SEQUENCE [LARGE SCALE GENOMIC DNA]</scope>
    <source>
        <strain evidence="3">DSM 14684 / CIP 108061 / JCM 11494 / NBRC 100937 / ID131577</strain>
    </source>
</reference>
<name>D3F1V5_CONWI</name>
<dbReference type="RefSeq" id="WP_012937187.1">
    <property type="nucleotide sequence ID" value="NC_013739.1"/>
</dbReference>
<dbReference type="HOGENOM" id="CLU_007383_10_6_11"/>
<dbReference type="OrthoDB" id="4457504at2"/>
<dbReference type="PANTHER" id="PTHR43162">
    <property type="match status" value="1"/>
</dbReference>
<dbReference type="EMBL" id="CP001854">
    <property type="protein sequence ID" value="ADB54136.1"/>
    <property type="molecule type" value="Genomic_DNA"/>
</dbReference>
<evidence type="ECO:0000259" key="1">
    <source>
        <dbReference type="Pfam" id="PF13460"/>
    </source>
</evidence>
<gene>
    <name evidence="2" type="ordered locus">Cwoe_5735</name>
</gene>